<feature type="compositionally biased region" description="Low complexity" evidence="4">
    <location>
        <begin position="747"/>
        <end position="757"/>
    </location>
</feature>
<dbReference type="Pfam" id="PF12796">
    <property type="entry name" value="Ank_2"/>
    <property type="match status" value="1"/>
</dbReference>
<reference evidence="5 6" key="1">
    <citation type="submission" date="2023-01" db="EMBL/GenBank/DDBJ databases">
        <title>Analysis of 21 Apiospora genomes using comparative genomics revels a genus with tremendous synthesis potential of carbohydrate active enzymes and secondary metabolites.</title>
        <authorList>
            <person name="Sorensen T."/>
        </authorList>
    </citation>
    <scope>NUCLEOTIDE SEQUENCE [LARGE SCALE GENOMIC DNA]</scope>
    <source>
        <strain evidence="5 6">CBS 117206</strain>
    </source>
</reference>
<dbReference type="Pfam" id="PF00023">
    <property type="entry name" value="Ank"/>
    <property type="match status" value="1"/>
</dbReference>
<sequence>MADSEDNSTGFTVLYQPEREADTTVDIIFVHGLGGHAQETWAELDSLSQELALVMASASDITRPIIRSTATVMFFGTPQKGNTTLVKAVCKAMGLQVDDGLLDALGYSKSDLRHYRSSFAKVWDKHEFKVKVFYELVPPMYSTFGDPGEEFLALEGNFFQICRLEERSYSLMAVYMDLRYFHILARVLRSESGVDVSGTSGQTALHMATIRGDITTAKMLISELRADVNIRDDEDRTPLHEASKYGCVVIVSILLQHGAAITAQYKEGQTPLHHASRYGRLDTIVLLIEQGAGDRNLDNYGVMPLVCATGKRHVSIVKLLEKVKDEREESIKAGRQSNNGRNDTNKGRGDDMNNDPDITPGNSSEIKDVASVSSEPSRRVLIEDDPSCNDEPESTADGQSGQSATYQSDDDGQCCSILAWYLQATDRIYTNNFANGLLFSKFHRLTIARMVRDHCDLPTHDEYKYKPKGQEAKNPPISQHMFDVMFNSCDIGCNSHKQSASAKSRTNNEKGSMSTHSREGGEASQAASSQNPSGSSQRRTRQANRKEAVEEARRRAQDNFLEAYQPDQPRPKPPPRRREPPPPKPPSVFDMALAACLCLPFPIIARVSSPSASPDQPSCPYRPGNEPGPSKYTSQRQPKSPGRTKNTAKLGPEPEPDPEPETKPDSELEPKQAESEPTQCRQQDQLKEEEEGKTAVEDDNGNGDADVDDVSMMTGGNTSSTKGEGAEATLAATTWTAVPDSLDSGQPAASAVVVADPSDNEATSSSTSFVSAQHSHLSKPASVLAHSEAGVPLPPPIPQRHEARNCAGGAPCVLSSASDDWLHDPGARWGDHDLTDVRPRKPTRALPPIPRNDGSHYRQNDDAAAVGAPRARPSFELVDSDASSVSSDDDPFTFYQAAWHRLRHPGLEVALDTADALTTVSA</sequence>
<feature type="compositionally biased region" description="Basic and acidic residues" evidence="4">
    <location>
        <begin position="827"/>
        <end position="839"/>
    </location>
</feature>
<evidence type="ECO:0000256" key="3">
    <source>
        <dbReference type="PROSITE-ProRule" id="PRU00023"/>
    </source>
</evidence>
<protein>
    <recommendedName>
        <fullName evidence="7">Ankyrin repeat-containing protein</fullName>
    </recommendedName>
</protein>
<keyword evidence="6" id="KW-1185">Reference proteome</keyword>
<comment type="caution">
    <text evidence="5">The sequence shown here is derived from an EMBL/GenBank/DDBJ whole genome shotgun (WGS) entry which is preliminary data.</text>
</comment>
<feature type="region of interest" description="Disordered" evidence="4">
    <location>
        <begin position="609"/>
        <end position="727"/>
    </location>
</feature>
<feature type="compositionally biased region" description="Basic and acidic residues" evidence="4">
    <location>
        <begin position="544"/>
        <end position="557"/>
    </location>
</feature>
<dbReference type="PANTHER" id="PTHR24180:SF45">
    <property type="entry name" value="POLY [ADP-RIBOSE] POLYMERASE TANKYRASE"/>
    <property type="match status" value="1"/>
</dbReference>
<feature type="region of interest" description="Disordered" evidence="4">
    <location>
        <begin position="495"/>
        <end position="588"/>
    </location>
</feature>
<dbReference type="SUPFAM" id="SSF48403">
    <property type="entry name" value="Ankyrin repeat"/>
    <property type="match status" value="1"/>
</dbReference>
<feature type="region of interest" description="Disordered" evidence="4">
    <location>
        <begin position="827"/>
        <end position="872"/>
    </location>
</feature>
<evidence type="ECO:0000256" key="2">
    <source>
        <dbReference type="ARBA" id="ARBA00023043"/>
    </source>
</evidence>
<dbReference type="Proteomes" id="UP001392437">
    <property type="component" value="Unassembled WGS sequence"/>
</dbReference>
<evidence type="ECO:0000313" key="6">
    <source>
        <dbReference type="Proteomes" id="UP001392437"/>
    </source>
</evidence>
<feature type="repeat" description="ANK" evidence="3">
    <location>
        <begin position="267"/>
        <end position="299"/>
    </location>
</feature>
<dbReference type="InterPro" id="IPR002110">
    <property type="entry name" value="Ankyrin_rpt"/>
</dbReference>
<evidence type="ECO:0000256" key="1">
    <source>
        <dbReference type="ARBA" id="ARBA00022737"/>
    </source>
</evidence>
<proteinExistence type="predicted"/>
<evidence type="ECO:0000313" key="5">
    <source>
        <dbReference type="EMBL" id="KAK8095708.1"/>
    </source>
</evidence>
<dbReference type="PANTHER" id="PTHR24180">
    <property type="entry name" value="CYCLIN-DEPENDENT KINASE INHIBITOR 2C-RELATED"/>
    <property type="match status" value="1"/>
</dbReference>
<organism evidence="5 6">
    <name type="scientific">Apiospora kogelbergensis</name>
    <dbReference type="NCBI Taxonomy" id="1337665"/>
    <lineage>
        <taxon>Eukaryota</taxon>
        <taxon>Fungi</taxon>
        <taxon>Dikarya</taxon>
        <taxon>Ascomycota</taxon>
        <taxon>Pezizomycotina</taxon>
        <taxon>Sordariomycetes</taxon>
        <taxon>Xylariomycetidae</taxon>
        <taxon>Amphisphaeriales</taxon>
        <taxon>Apiosporaceae</taxon>
        <taxon>Apiospora</taxon>
    </lineage>
</organism>
<feature type="compositionally biased region" description="Acidic residues" evidence="4">
    <location>
        <begin position="697"/>
        <end position="709"/>
    </location>
</feature>
<feature type="repeat" description="ANK" evidence="3">
    <location>
        <begin position="200"/>
        <end position="233"/>
    </location>
</feature>
<feature type="repeat" description="ANK" evidence="3">
    <location>
        <begin position="234"/>
        <end position="266"/>
    </location>
</feature>
<feature type="region of interest" description="Disordered" evidence="4">
    <location>
        <begin position="739"/>
        <end position="804"/>
    </location>
</feature>
<feature type="compositionally biased region" description="Basic and acidic residues" evidence="4">
    <location>
        <begin position="684"/>
        <end position="696"/>
    </location>
</feature>
<feature type="region of interest" description="Disordered" evidence="4">
    <location>
        <begin position="327"/>
        <end position="409"/>
    </location>
</feature>
<feature type="compositionally biased region" description="Basic and acidic residues" evidence="4">
    <location>
        <begin position="660"/>
        <end position="674"/>
    </location>
</feature>
<feature type="compositionally biased region" description="Polar residues" evidence="4">
    <location>
        <begin position="396"/>
        <end position="407"/>
    </location>
</feature>
<feature type="compositionally biased region" description="Polar residues" evidence="4">
    <location>
        <begin position="760"/>
        <end position="775"/>
    </location>
</feature>
<keyword evidence="1" id="KW-0677">Repeat</keyword>
<feature type="compositionally biased region" description="Polar residues" evidence="4">
    <location>
        <begin position="525"/>
        <end position="537"/>
    </location>
</feature>
<dbReference type="Gene3D" id="1.25.40.20">
    <property type="entry name" value="Ankyrin repeat-containing domain"/>
    <property type="match status" value="2"/>
</dbReference>
<dbReference type="InterPro" id="IPR036770">
    <property type="entry name" value="Ankyrin_rpt-contain_sf"/>
</dbReference>
<name>A0AAW0Q667_9PEZI</name>
<dbReference type="AlphaFoldDB" id="A0AAW0Q667"/>
<evidence type="ECO:0008006" key="7">
    <source>
        <dbReference type="Google" id="ProtNLM"/>
    </source>
</evidence>
<dbReference type="InterPro" id="IPR051637">
    <property type="entry name" value="Ank_repeat_dom-contain_49"/>
</dbReference>
<dbReference type="SMART" id="SM00248">
    <property type="entry name" value="ANK"/>
    <property type="match status" value="4"/>
</dbReference>
<feature type="compositionally biased region" description="Acidic residues" evidence="4">
    <location>
        <begin position="383"/>
        <end position="394"/>
    </location>
</feature>
<keyword evidence="2 3" id="KW-0040">ANK repeat</keyword>
<dbReference type="PROSITE" id="PS50088">
    <property type="entry name" value="ANK_REPEAT"/>
    <property type="match status" value="3"/>
</dbReference>
<feature type="compositionally biased region" description="Polar residues" evidence="4">
    <location>
        <begin position="495"/>
        <end position="515"/>
    </location>
</feature>
<gene>
    <name evidence="5" type="ORF">PG999_013730</name>
</gene>
<dbReference type="PROSITE" id="PS50297">
    <property type="entry name" value="ANK_REP_REGION"/>
    <property type="match status" value="3"/>
</dbReference>
<dbReference type="EMBL" id="JAQQWP010000011">
    <property type="protein sequence ID" value="KAK8095708.1"/>
    <property type="molecule type" value="Genomic_DNA"/>
</dbReference>
<accession>A0AAW0Q667</accession>
<feature type="compositionally biased region" description="Polar residues" evidence="4">
    <location>
        <begin position="631"/>
        <end position="647"/>
    </location>
</feature>
<evidence type="ECO:0000256" key="4">
    <source>
        <dbReference type="SAM" id="MobiDB-lite"/>
    </source>
</evidence>